<keyword evidence="4" id="KW-1185">Reference proteome</keyword>
<sequence length="372" mass="40125">MEDMMLLPFLVINLFVHFLLVLANVVDTTESGKNVPSDVMIQLNSFSSKVVTKQISEFQKSLQAVQETKSILMGKINTLFNGERKNLAPIEKKKRTRRDVEGDPLTTLPNQNGCIPGNFGCPLSVIPYSVGGSCILCPEGPRGFPGPPGTPGRDGRDGRDSVPLATSAENCGNIGDSGNDSPRTTSGTVYIRWGHTECPSHSTLIYSGTAAGPNHNAAGNGANQLCLPENPIYDNPVAGVGTSRAFLYSLEYQIDSFPALQSHSWKDVSCAVCKSPSRFAQLMVPGKQTCPSGEWTLEYSGYLMTERSHPNHKRSMYICVDRELQSKPHTHGHNGDRAALNLVEGRCISSGGGLPCGPYVDGYEITCAVCTQ</sequence>
<feature type="compositionally biased region" description="Polar residues" evidence="1">
    <location>
        <begin position="176"/>
        <end position="185"/>
    </location>
</feature>
<keyword evidence="2" id="KW-0732">Signal</keyword>
<comment type="caution">
    <text evidence="3">The sequence shown here is derived from an EMBL/GenBank/DDBJ whole genome shotgun (WGS) entry which is preliminary data.</text>
</comment>
<organism evidence="3 4">
    <name type="scientific">Holothuria leucospilota</name>
    <name type="common">Black long sea cucumber</name>
    <name type="synonym">Mertensiothuria leucospilota</name>
    <dbReference type="NCBI Taxonomy" id="206669"/>
    <lineage>
        <taxon>Eukaryota</taxon>
        <taxon>Metazoa</taxon>
        <taxon>Echinodermata</taxon>
        <taxon>Eleutherozoa</taxon>
        <taxon>Echinozoa</taxon>
        <taxon>Holothuroidea</taxon>
        <taxon>Aspidochirotacea</taxon>
        <taxon>Aspidochirotida</taxon>
        <taxon>Holothuriidae</taxon>
        <taxon>Holothuria</taxon>
    </lineage>
</organism>
<evidence type="ECO:0000256" key="1">
    <source>
        <dbReference type="SAM" id="MobiDB-lite"/>
    </source>
</evidence>
<dbReference type="GO" id="GO:0005615">
    <property type="term" value="C:extracellular space"/>
    <property type="evidence" value="ECO:0007669"/>
    <property type="project" value="TreeGrafter"/>
</dbReference>
<dbReference type="AlphaFoldDB" id="A0A9Q1BWS7"/>
<feature type="region of interest" description="Disordered" evidence="1">
    <location>
        <begin position="140"/>
        <end position="185"/>
    </location>
</feature>
<accession>A0A9Q1BWS7</accession>
<feature type="chain" id="PRO_5040186321" evidence="2">
    <location>
        <begin position="24"/>
        <end position="372"/>
    </location>
</feature>
<dbReference type="OrthoDB" id="6423392at2759"/>
<proteinExistence type="predicted"/>
<reference evidence="3" key="1">
    <citation type="submission" date="2021-10" db="EMBL/GenBank/DDBJ databases">
        <title>Tropical sea cucumber genome reveals ecological adaptation and Cuvierian tubules defense mechanism.</title>
        <authorList>
            <person name="Chen T."/>
        </authorList>
    </citation>
    <scope>NUCLEOTIDE SEQUENCE</scope>
    <source>
        <strain evidence="3">Nanhai2018</strain>
        <tissue evidence="3">Muscle</tissue>
    </source>
</reference>
<evidence type="ECO:0000313" key="4">
    <source>
        <dbReference type="Proteomes" id="UP001152320"/>
    </source>
</evidence>
<dbReference type="Proteomes" id="UP001152320">
    <property type="component" value="Chromosome 11"/>
</dbReference>
<dbReference type="PANTHER" id="PTHR24024">
    <property type="entry name" value="PULMONARY SURFACTANT-ASSOCIATED PROTEIN A"/>
    <property type="match status" value="1"/>
</dbReference>
<gene>
    <name evidence="3" type="ORF">HOLleu_24492</name>
</gene>
<dbReference type="InterPro" id="IPR051077">
    <property type="entry name" value="Ca-dependent_lectin"/>
</dbReference>
<keyword evidence="3" id="KW-0176">Collagen</keyword>
<protein>
    <submittedName>
        <fullName evidence="3">Short-chain collagen C4</fullName>
    </submittedName>
</protein>
<dbReference type="GO" id="GO:0005581">
    <property type="term" value="C:collagen trimer"/>
    <property type="evidence" value="ECO:0007669"/>
    <property type="project" value="UniProtKB-KW"/>
</dbReference>
<evidence type="ECO:0000313" key="3">
    <source>
        <dbReference type="EMBL" id="KAJ8034070.1"/>
    </source>
</evidence>
<evidence type="ECO:0000256" key="2">
    <source>
        <dbReference type="SAM" id="SignalP"/>
    </source>
</evidence>
<name>A0A9Q1BWS7_HOLLE</name>
<dbReference type="EMBL" id="JAIZAY010000011">
    <property type="protein sequence ID" value="KAJ8034070.1"/>
    <property type="molecule type" value="Genomic_DNA"/>
</dbReference>
<feature type="signal peptide" evidence="2">
    <location>
        <begin position="1"/>
        <end position="23"/>
    </location>
</feature>
<dbReference type="PANTHER" id="PTHR24024:SF18">
    <property type="entry name" value="SHORT-CHAIN COLLAGEN C4-LIKE"/>
    <property type="match status" value="1"/>
</dbReference>